<accession>A0A067TM50</accession>
<keyword evidence="2" id="KW-1185">Reference proteome</keyword>
<evidence type="ECO:0000313" key="1">
    <source>
        <dbReference type="EMBL" id="KDR80954.1"/>
    </source>
</evidence>
<organism evidence="1 2">
    <name type="scientific">Galerina marginata (strain CBS 339.88)</name>
    <dbReference type="NCBI Taxonomy" id="685588"/>
    <lineage>
        <taxon>Eukaryota</taxon>
        <taxon>Fungi</taxon>
        <taxon>Dikarya</taxon>
        <taxon>Basidiomycota</taxon>
        <taxon>Agaricomycotina</taxon>
        <taxon>Agaricomycetes</taxon>
        <taxon>Agaricomycetidae</taxon>
        <taxon>Agaricales</taxon>
        <taxon>Agaricineae</taxon>
        <taxon>Strophariaceae</taxon>
        <taxon>Galerina</taxon>
    </lineage>
</organism>
<dbReference type="EMBL" id="KL142371">
    <property type="protein sequence ID" value="KDR80954.1"/>
    <property type="molecule type" value="Genomic_DNA"/>
</dbReference>
<reference evidence="2" key="1">
    <citation type="journal article" date="2014" name="Proc. Natl. Acad. Sci. U.S.A.">
        <title>Extensive sampling of basidiomycete genomes demonstrates inadequacy of the white-rot/brown-rot paradigm for wood decay fungi.</title>
        <authorList>
            <person name="Riley R."/>
            <person name="Salamov A.A."/>
            <person name="Brown D.W."/>
            <person name="Nagy L.G."/>
            <person name="Floudas D."/>
            <person name="Held B.W."/>
            <person name="Levasseur A."/>
            <person name="Lombard V."/>
            <person name="Morin E."/>
            <person name="Otillar R."/>
            <person name="Lindquist E.A."/>
            <person name="Sun H."/>
            <person name="LaButti K.M."/>
            <person name="Schmutz J."/>
            <person name="Jabbour D."/>
            <person name="Luo H."/>
            <person name="Baker S.E."/>
            <person name="Pisabarro A.G."/>
            <person name="Walton J.D."/>
            <person name="Blanchette R.A."/>
            <person name="Henrissat B."/>
            <person name="Martin F."/>
            <person name="Cullen D."/>
            <person name="Hibbett D.S."/>
            <person name="Grigoriev I.V."/>
        </authorList>
    </citation>
    <scope>NUCLEOTIDE SEQUENCE [LARGE SCALE GENOMIC DNA]</scope>
    <source>
        <strain evidence="2">CBS 339.88</strain>
    </source>
</reference>
<proteinExistence type="predicted"/>
<gene>
    <name evidence="1" type="ORF">GALMADRAFT_1116816</name>
</gene>
<name>A0A067TM50_GALM3</name>
<evidence type="ECO:0000313" key="2">
    <source>
        <dbReference type="Proteomes" id="UP000027222"/>
    </source>
</evidence>
<sequence length="97" mass="10362">MIKTCILHGTWRFNSPSTAMQLKLTPILFAVGQIVAVIALEARDAPVLTAERIYHTVVDQSPFLVEATTTITWTQSASITDSQPTTAPTASVAFGSG</sequence>
<dbReference type="HOGENOM" id="CLU_187829_0_0_1"/>
<dbReference type="Proteomes" id="UP000027222">
    <property type="component" value="Unassembled WGS sequence"/>
</dbReference>
<dbReference type="AlphaFoldDB" id="A0A067TM50"/>
<protein>
    <submittedName>
        <fullName evidence="1">Uncharacterized protein</fullName>
    </submittedName>
</protein>
<dbReference type="OrthoDB" id="3025387at2759"/>